<dbReference type="GO" id="GO:0080120">
    <property type="term" value="P:CAAX-box protein maturation"/>
    <property type="evidence" value="ECO:0007669"/>
    <property type="project" value="UniProtKB-ARBA"/>
</dbReference>
<feature type="domain" description="CAAX prenyl protease 2/Lysostaphin resistance protein A-like" evidence="2">
    <location>
        <begin position="172"/>
        <end position="260"/>
    </location>
</feature>
<name>A0A3D9L4I2_MARFU</name>
<dbReference type="InterPro" id="IPR003675">
    <property type="entry name" value="Rce1/LyrA-like_dom"/>
</dbReference>
<reference evidence="3 4" key="1">
    <citation type="submission" date="2018-07" db="EMBL/GenBank/DDBJ databases">
        <title>Genomic Encyclopedia of Type Strains, Phase IV (KMG-IV): sequencing the most valuable type-strain genomes for metagenomic binning, comparative biology and taxonomic classification.</title>
        <authorList>
            <person name="Goeker M."/>
        </authorList>
    </citation>
    <scope>NUCLEOTIDE SEQUENCE [LARGE SCALE GENOMIC DNA]</scope>
    <source>
        <strain evidence="3 4">DSM 4134</strain>
    </source>
</reference>
<keyword evidence="1" id="KW-0812">Transmembrane</keyword>
<feature type="transmembrane region" description="Helical" evidence="1">
    <location>
        <begin position="228"/>
        <end position="244"/>
    </location>
</feature>
<evidence type="ECO:0000313" key="4">
    <source>
        <dbReference type="Proteomes" id="UP000256779"/>
    </source>
</evidence>
<keyword evidence="1" id="KW-1133">Transmembrane helix</keyword>
<feature type="transmembrane region" description="Helical" evidence="1">
    <location>
        <begin position="69"/>
        <end position="91"/>
    </location>
</feature>
<protein>
    <recommendedName>
        <fullName evidence="2">CAAX prenyl protease 2/Lysostaphin resistance protein A-like domain-containing protein</fullName>
    </recommendedName>
</protein>
<feature type="transmembrane region" description="Helical" evidence="1">
    <location>
        <begin position="204"/>
        <end position="222"/>
    </location>
</feature>
<feature type="transmembrane region" description="Helical" evidence="1">
    <location>
        <begin position="285"/>
        <end position="304"/>
    </location>
</feature>
<sequence length="314" mass="34878">MNNILKNTTTGTEPGSPWLYLLILGGYVLTALFLFNYLGLLIVMGIYGIDHAQALALFTNPYTNGDSKVPLLIIQGVTSLGAFVIVPFAYMRWTLSSSASSFFQTPTPASRPMLMTAAIVFCFMVANSVVVEWNQNIDLPDFISGFEQWAQSKEAQLEQITRYLTSFDSLSEFWLAMVVIAVLPAVGEELLFRGLVQNLFGKAFANHHVAIWTAAILFGMFHLQFYGVVPRIFLGALFGYIYYWSGHLSLAMVGHFVNNGLTLCMLYAAQLGYTSFDPMDDQASPPLYVTALFFVVGGVLLYLFKNYFALTKNA</sequence>
<evidence type="ECO:0000256" key="1">
    <source>
        <dbReference type="SAM" id="Phobius"/>
    </source>
</evidence>
<dbReference type="Proteomes" id="UP000256779">
    <property type="component" value="Unassembled WGS sequence"/>
</dbReference>
<dbReference type="EMBL" id="QREG01000008">
    <property type="protein sequence ID" value="RED99578.1"/>
    <property type="molecule type" value="Genomic_DNA"/>
</dbReference>
<feature type="transmembrane region" description="Helical" evidence="1">
    <location>
        <begin position="256"/>
        <end position="273"/>
    </location>
</feature>
<dbReference type="PANTHER" id="PTHR36435:SF1">
    <property type="entry name" value="CAAX AMINO TERMINAL PROTEASE FAMILY PROTEIN"/>
    <property type="match status" value="1"/>
</dbReference>
<accession>A0A3D9L4I2</accession>
<evidence type="ECO:0000313" key="3">
    <source>
        <dbReference type="EMBL" id="RED99578.1"/>
    </source>
</evidence>
<dbReference type="RefSeq" id="WP_115868106.1">
    <property type="nucleotide sequence ID" value="NZ_QREG01000008.1"/>
</dbReference>
<dbReference type="InterPro" id="IPR052710">
    <property type="entry name" value="CAAX_protease"/>
</dbReference>
<comment type="caution">
    <text evidence="3">The sequence shown here is derived from an EMBL/GenBank/DDBJ whole genome shotgun (WGS) entry which is preliminary data.</text>
</comment>
<dbReference type="GO" id="GO:0004175">
    <property type="term" value="F:endopeptidase activity"/>
    <property type="evidence" value="ECO:0007669"/>
    <property type="project" value="UniProtKB-ARBA"/>
</dbReference>
<dbReference type="AlphaFoldDB" id="A0A3D9L4I2"/>
<keyword evidence="1" id="KW-0472">Membrane</keyword>
<feature type="transmembrane region" description="Helical" evidence="1">
    <location>
        <begin position="21"/>
        <end position="49"/>
    </location>
</feature>
<proteinExistence type="predicted"/>
<keyword evidence="4" id="KW-1185">Reference proteome</keyword>
<dbReference type="Pfam" id="PF02517">
    <property type="entry name" value="Rce1-like"/>
    <property type="match status" value="1"/>
</dbReference>
<dbReference type="PANTHER" id="PTHR36435">
    <property type="entry name" value="SLR1288 PROTEIN"/>
    <property type="match status" value="1"/>
</dbReference>
<feature type="transmembrane region" description="Helical" evidence="1">
    <location>
        <begin position="173"/>
        <end position="192"/>
    </location>
</feature>
<evidence type="ECO:0000259" key="2">
    <source>
        <dbReference type="Pfam" id="PF02517"/>
    </source>
</evidence>
<feature type="transmembrane region" description="Helical" evidence="1">
    <location>
        <begin position="112"/>
        <end position="131"/>
    </location>
</feature>
<dbReference type="OrthoDB" id="1523022at2"/>
<gene>
    <name evidence="3" type="ORF">C7460_108200</name>
</gene>
<organism evidence="3 4">
    <name type="scientific">Marinoscillum furvescens DSM 4134</name>
    <dbReference type="NCBI Taxonomy" id="1122208"/>
    <lineage>
        <taxon>Bacteria</taxon>
        <taxon>Pseudomonadati</taxon>
        <taxon>Bacteroidota</taxon>
        <taxon>Cytophagia</taxon>
        <taxon>Cytophagales</taxon>
        <taxon>Reichenbachiellaceae</taxon>
        <taxon>Marinoscillum</taxon>
    </lineage>
</organism>